<feature type="transmembrane region" description="Helical" evidence="1">
    <location>
        <begin position="71"/>
        <end position="91"/>
    </location>
</feature>
<evidence type="ECO:0000313" key="2">
    <source>
        <dbReference type="EMBL" id="CAA6810307.1"/>
    </source>
</evidence>
<gene>
    <name evidence="2" type="ORF">HELGO_WM5982</name>
</gene>
<sequence>MILSSFLLSIMDLFGTVIRIYTWILIIGVVMSWLNVSPYNNFAQIIHKLTSPAYRLVNKIIPNTVFNGIDIAPMILILGLGLINNFMFRLITSAS</sequence>
<keyword evidence="1" id="KW-0812">Transmembrane</keyword>
<dbReference type="Pfam" id="PF02325">
    <property type="entry name" value="CCB3_YggT"/>
    <property type="match status" value="1"/>
</dbReference>
<name>A0A6S6T0X2_9BACT</name>
<dbReference type="EMBL" id="CACVAW010000040">
    <property type="protein sequence ID" value="CAA6810307.1"/>
    <property type="molecule type" value="Genomic_DNA"/>
</dbReference>
<proteinExistence type="predicted"/>
<evidence type="ECO:0008006" key="3">
    <source>
        <dbReference type="Google" id="ProtNLM"/>
    </source>
</evidence>
<accession>A0A6S6T0X2</accession>
<dbReference type="AlphaFoldDB" id="A0A6S6T0X2"/>
<protein>
    <recommendedName>
        <fullName evidence="3">Integral membrane protein YggT, involved in response to extracytoplasmic stress (Osmotic shock)</fullName>
    </recommendedName>
</protein>
<keyword evidence="1" id="KW-0472">Membrane</keyword>
<reference evidence="2" key="1">
    <citation type="submission" date="2020-01" db="EMBL/GenBank/DDBJ databases">
        <authorList>
            <person name="Meier V. D."/>
            <person name="Meier V D."/>
        </authorList>
    </citation>
    <scope>NUCLEOTIDE SEQUENCE</scope>
    <source>
        <strain evidence="2">HLG_WM_MAG_12</strain>
    </source>
</reference>
<organism evidence="2">
    <name type="scientific">uncultured Campylobacterales bacterium</name>
    <dbReference type="NCBI Taxonomy" id="352960"/>
    <lineage>
        <taxon>Bacteria</taxon>
        <taxon>Pseudomonadati</taxon>
        <taxon>Campylobacterota</taxon>
        <taxon>Epsilonproteobacteria</taxon>
        <taxon>Campylobacterales</taxon>
        <taxon>environmental samples</taxon>
    </lineage>
</organism>
<dbReference type="InterPro" id="IPR003425">
    <property type="entry name" value="CCB3/YggT"/>
</dbReference>
<feature type="transmembrane region" description="Helical" evidence="1">
    <location>
        <begin position="12"/>
        <end position="34"/>
    </location>
</feature>
<dbReference type="GO" id="GO:0016020">
    <property type="term" value="C:membrane"/>
    <property type="evidence" value="ECO:0007669"/>
    <property type="project" value="InterPro"/>
</dbReference>
<keyword evidence="1" id="KW-1133">Transmembrane helix</keyword>
<evidence type="ECO:0000256" key="1">
    <source>
        <dbReference type="SAM" id="Phobius"/>
    </source>
</evidence>